<dbReference type="AlphaFoldDB" id="N9MLI6"/>
<feature type="transmembrane region" description="Helical" evidence="1">
    <location>
        <begin position="13"/>
        <end position="35"/>
    </location>
</feature>
<sequence length="106" mass="12202">MNFKQDELISSGYMFYTLGITVVLLIAAYFILFFFKKNLISKFSQQVKNVEEYKIIRLSSKVTLYIIDKNDYDLVVVESSQNVSLTHIPKCDGSELSSDRQSCNEP</sequence>
<keyword evidence="1" id="KW-0812">Transmembrane</keyword>
<comment type="caution">
    <text evidence="2">The sequence shown here is derived from an EMBL/GenBank/DDBJ whole genome shotgun (WGS) entry which is preliminary data.</text>
</comment>
<protein>
    <submittedName>
        <fullName evidence="2">Uncharacterized protein</fullName>
    </submittedName>
</protein>
<evidence type="ECO:0000313" key="2">
    <source>
        <dbReference type="EMBL" id="ENW91576.1"/>
    </source>
</evidence>
<proteinExistence type="predicted"/>
<keyword evidence="1" id="KW-1133">Transmembrane helix</keyword>
<organism evidence="2 3">
    <name type="scientific">Acinetobacter dispersus</name>
    <dbReference type="NCBI Taxonomy" id="70348"/>
    <lineage>
        <taxon>Bacteria</taxon>
        <taxon>Pseudomonadati</taxon>
        <taxon>Pseudomonadota</taxon>
        <taxon>Gammaproteobacteria</taxon>
        <taxon>Moraxellales</taxon>
        <taxon>Moraxellaceae</taxon>
        <taxon>Acinetobacter</taxon>
    </lineage>
</organism>
<name>N9MLI6_9GAMM</name>
<dbReference type="OrthoDB" id="6713196at2"/>
<gene>
    <name evidence="2" type="ORF">F904_01513</name>
</gene>
<dbReference type="EMBL" id="APRL01000013">
    <property type="protein sequence ID" value="ENW91576.1"/>
    <property type="molecule type" value="Genomic_DNA"/>
</dbReference>
<reference evidence="2 3" key="1">
    <citation type="submission" date="2013-02" db="EMBL/GenBank/DDBJ databases">
        <title>The Genome Sequence of Acinetobacter sp. ANC 4105.</title>
        <authorList>
            <consortium name="The Broad Institute Genome Sequencing Platform"/>
            <consortium name="The Broad Institute Genome Sequencing Center for Infectious Disease"/>
            <person name="Cerqueira G."/>
            <person name="Feldgarden M."/>
            <person name="Courvalin P."/>
            <person name="Perichon B."/>
            <person name="Grillot-Courvalin C."/>
            <person name="Clermont D."/>
            <person name="Rocha E."/>
            <person name="Yoon E.-J."/>
            <person name="Nemec A."/>
            <person name="Walker B."/>
            <person name="Young S.K."/>
            <person name="Zeng Q."/>
            <person name="Gargeya S."/>
            <person name="Fitzgerald M."/>
            <person name="Haas B."/>
            <person name="Abouelleil A."/>
            <person name="Alvarado L."/>
            <person name="Arachchi H.M."/>
            <person name="Berlin A.M."/>
            <person name="Chapman S.B."/>
            <person name="Dewar J."/>
            <person name="Goldberg J."/>
            <person name="Griggs A."/>
            <person name="Gujja S."/>
            <person name="Hansen M."/>
            <person name="Howarth C."/>
            <person name="Imamovic A."/>
            <person name="Larimer J."/>
            <person name="McCowan C."/>
            <person name="Murphy C."/>
            <person name="Neiman D."/>
            <person name="Pearson M."/>
            <person name="Priest M."/>
            <person name="Roberts A."/>
            <person name="Saif S."/>
            <person name="Shea T."/>
            <person name="Sisk P."/>
            <person name="Sykes S."/>
            <person name="Wortman J."/>
            <person name="Nusbaum C."/>
            <person name="Birren B."/>
        </authorList>
    </citation>
    <scope>NUCLEOTIDE SEQUENCE [LARGE SCALE GENOMIC DNA]</scope>
    <source>
        <strain evidence="2 3">ANC 4105</strain>
    </source>
</reference>
<evidence type="ECO:0000256" key="1">
    <source>
        <dbReference type="SAM" id="Phobius"/>
    </source>
</evidence>
<evidence type="ECO:0000313" key="3">
    <source>
        <dbReference type="Proteomes" id="UP000013261"/>
    </source>
</evidence>
<keyword evidence="1" id="KW-0472">Membrane</keyword>
<dbReference type="RefSeq" id="WP_005187094.1">
    <property type="nucleotide sequence ID" value="NZ_KB850050.1"/>
</dbReference>
<keyword evidence="3" id="KW-1185">Reference proteome</keyword>
<dbReference type="Proteomes" id="UP000013261">
    <property type="component" value="Unassembled WGS sequence"/>
</dbReference>
<dbReference type="HOGENOM" id="CLU_2230629_0_0_6"/>
<accession>N9MLI6</accession>